<dbReference type="SMART" id="SM00184">
    <property type="entry name" value="RING"/>
    <property type="match status" value="1"/>
</dbReference>
<evidence type="ECO:0000259" key="6">
    <source>
        <dbReference type="PROSITE" id="PS50089"/>
    </source>
</evidence>
<comment type="caution">
    <text evidence="7">The sequence shown here is derived from an EMBL/GenBank/DDBJ whole genome shotgun (WGS) entry which is preliminary data.</text>
</comment>
<feature type="domain" description="RING-type" evidence="6">
    <location>
        <begin position="22"/>
        <end position="63"/>
    </location>
</feature>
<evidence type="ECO:0000256" key="2">
    <source>
        <dbReference type="ARBA" id="ARBA00022771"/>
    </source>
</evidence>
<dbReference type="GO" id="GO:0008270">
    <property type="term" value="F:zinc ion binding"/>
    <property type="evidence" value="ECO:0007669"/>
    <property type="project" value="UniProtKB-KW"/>
</dbReference>
<dbReference type="InterPro" id="IPR013083">
    <property type="entry name" value="Znf_RING/FYVE/PHD"/>
</dbReference>
<dbReference type="PANTHER" id="PTHR16450:SF1">
    <property type="entry name" value="PROTEIN CBG12045"/>
    <property type="match status" value="1"/>
</dbReference>
<proteinExistence type="predicted"/>
<dbReference type="PANTHER" id="PTHR16450">
    <property type="entry name" value="RING FINGER PROTEIN 186"/>
    <property type="match status" value="1"/>
</dbReference>
<evidence type="ECO:0000256" key="3">
    <source>
        <dbReference type="ARBA" id="ARBA00022833"/>
    </source>
</evidence>
<dbReference type="InterPro" id="IPR001841">
    <property type="entry name" value="Znf_RING"/>
</dbReference>
<dbReference type="Proteomes" id="UP001328107">
    <property type="component" value="Unassembled WGS sequence"/>
</dbReference>
<protein>
    <recommendedName>
        <fullName evidence="6">RING-type domain-containing protein</fullName>
    </recommendedName>
</protein>
<evidence type="ECO:0000256" key="4">
    <source>
        <dbReference type="PROSITE-ProRule" id="PRU00175"/>
    </source>
</evidence>
<feature type="non-terminal residue" evidence="7">
    <location>
        <position position="110"/>
    </location>
</feature>
<reference evidence="8" key="1">
    <citation type="submission" date="2022-10" db="EMBL/GenBank/DDBJ databases">
        <title>Genome assembly of Pristionchus species.</title>
        <authorList>
            <person name="Yoshida K."/>
            <person name="Sommer R.J."/>
        </authorList>
    </citation>
    <scope>NUCLEOTIDE SEQUENCE [LARGE SCALE GENOMIC DNA]</scope>
    <source>
        <strain evidence="8">RS5460</strain>
    </source>
</reference>
<evidence type="ECO:0000256" key="5">
    <source>
        <dbReference type="SAM" id="MobiDB-lite"/>
    </source>
</evidence>
<keyword evidence="3" id="KW-0862">Zinc</keyword>
<keyword evidence="2 4" id="KW-0863">Zinc-finger</keyword>
<feature type="region of interest" description="Disordered" evidence="5">
    <location>
        <begin position="85"/>
        <end position="110"/>
    </location>
</feature>
<organism evidence="7 8">
    <name type="scientific">Pristionchus mayeri</name>
    <dbReference type="NCBI Taxonomy" id="1317129"/>
    <lineage>
        <taxon>Eukaryota</taxon>
        <taxon>Metazoa</taxon>
        <taxon>Ecdysozoa</taxon>
        <taxon>Nematoda</taxon>
        <taxon>Chromadorea</taxon>
        <taxon>Rhabditida</taxon>
        <taxon>Rhabditina</taxon>
        <taxon>Diplogasteromorpha</taxon>
        <taxon>Diplogasteroidea</taxon>
        <taxon>Neodiplogasteridae</taxon>
        <taxon>Pristionchus</taxon>
    </lineage>
</organism>
<accession>A0AAN5I2S1</accession>
<keyword evidence="8" id="KW-1185">Reference proteome</keyword>
<evidence type="ECO:0000313" key="7">
    <source>
        <dbReference type="EMBL" id="GMR49813.1"/>
    </source>
</evidence>
<dbReference type="PROSITE" id="PS50089">
    <property type="entry name" value="ZF_RING_2"/>
    <property type="match status" value="1"/>
</dbReference>
<feature type="compositionally biased region" description="Basic and acidic residues" evidence="5">
    <location>
        <begin position="89"/>
        <end position="110"/>
    </location>
</feature>
<dbReference type="SUPFAM" id="SSF57850">
    <property type="entry name" value="RING/U-box"/>
    <property type="match status" value="1"/>
</dbReference>
<dbReference type="InterPro" id="IPR017907">
    <property type="entry name" value="Znf_RING_CS"/>
</dbReference>
<dbReference type="Gene3D" id="3.30.40.10">
    <property type="entry name" value="Zinc/RING finger domain, C3HC4 (zinc finger)"/>
    <property type="match status" value="1"/>
</dbReference>
<evidence type="ECO:0000313" key="8">
    <source>
        <dbReference type="Proteomes" id="UP001328107"/>
    </source>
</evidence>
<dbReference type="EMBL" id="BTRK01000004">
    <property type="protein sequence ID" value="GMR49813.1"/>
    <property type="molecule type" value="Genomic_DNA"/>
</dbReference>
<evidence type="ECO:0000256" key="1">
    <source>
        <dbReference type="ARBA" id="ARBA00022723"/>
    </source>
</evidence>
<dbReference type="Pfam" id="PF14634">
    <property type="entry name" value="zf-RING_5"/>
    <property type="match status" value="1"/>
</dbReference>
<feature type="non-terminal residue" evidence="7">
    <location>
        <position position="1"/>
    </location>
</feature>
<dbReference type="AlphaFoldDB" id="A0AAN5I2S1"/>
<keyword evidence="1" id="KW-0479">Metal-binding</keyword>
<sequence>FKRQRTKITFIFSHSLTFRRSCGVCLSPDRRVRAVYTGCGHVVCLPCAKEQAIEAMSQCPFCSLVPRPDLLWRAGLCQGLLQPEFDGSGSERGRARPQEDHHHRGGEHQR</sequence>
<dbReference type="PROSITE" id="PS00518">
    <property type="entry name" value="ZF_RING_1"/>
    <property type="match status" value="1"/>
</dbReference>
<dbReference type="CDD" id="cd16449">
    <property type="entry name" value="RING-HC"/>
    <property type="match status" value="1"/>
</dbReference>
<gene>
    <name evidence="7" type="ORF">PMAYCL1PPCAC_20008</name>
</gene>
<name>A0AAN5I2S1_9BILA</name>